<feature type="domain" description="PH" evidence="13">
    <location>
        <begin position="1571"/>
        <end position="1669"/>
    </location>
</feature>
<evidence type="ECO:0000259" key="14">
    <source>
        <dbReference type="PROSITE" id="PS50067"/>
    </source>
</evidence>
<dbReference type="InterPro" id="IPR027417">
    <property type="entry name" value="P-loop_NTPase"/>
</dbReference>
<dbReference type="Gene3D" id="2.60.200.20">
    <property type="match status" value="1"/>
</dbReference>
<dbReference type="Gene3D" id="2.30.29.30">
    <property type="entry name" value="Pleckstrin-homology domain (PH domain)/Phosphotyrosine-binding domain (PTB)"/>
    <property type="match status" value="1"/>
</dbReference>
<dbReference type="GO" id="GO:0008017">
    <property type="term" value="F:microtubule binding"/>
    <property type="evidence" value="ECO:0007669"/>
    <property type="project" value="InterPro"/>
</dbReference>
<keyword evidence="10" id="KW-0206">Cytoskeleton</keyword>
<dbReference type="SUPFAM" id="SSF52540">
    <property type="entry name" value="P-loop containing nucleoside triphosphate hydrolases"/>
    <property type="match status" value="1"/>
</dbReference>
<dbReference type="InterPro" id="IPR036961">
    <property type="entry name" value="Kinesin_motor_dom_sf"/>
</dbReference>
<dbReference type="Pfam" id="PF12473">
    <property type="entry name" value="DUF3694"/>
    <property type="match status" value="1"/>
</dbReference>
<evidence type="ECO:0000313" key="16">
    <source>
        <dbReference type="Proteomes" id="UP000053201"/>
    </source>
</evidence>
<evidence type="ECO:0000313" key="15">
    <source>
        <dbReference type="EMBL" id="KNC96919.1"/>
    </source>
</evidence>
<sequence>MSSVKVVVRVRPFNSRELARSSRCIVSMTGPTVTLSRPAMITSCPDLRPGSGSTEETSKTFTYDDCYWSFDDRDGHFASQETVYEGIGKELLDHAFEGYNTCIFAYGQTGSGKSYSMMGYKEQTGIIPRACNELFARIKENTDPNLSYGVEVSYMEIYNERVRDLLMPGNKGKLRVREHPSLGPYVEDLSKLVVSTFEDIVILMDEGNKARTVASTNMNATSSRSHAVFTIVLTQSLREPISGITSEKISRICLIDLAGSERADATGATGLRLKEGANINKSLTTLGKVISALADASSAGMGRRQSESFELPPIPSKRSSHPVKGKNGGTSTLPAYIPYRDSVLTWLLKDCLGGNSKTVMIAAISPADVNYEETLSTLRYAERAKRIVNKAVVNEDPNGRVMRELQEEVAVLRAKLAVYEPSESGGGQSGPDTRREETSGNLKVEPADMAALRDELKASEKLMADITLSFEEKLRKTQEIQQLREKNLAELGISLNTDKPVIGVQVPKNQPHLVNLNEDPLMSECLLYQLPPGVHVVGDATSADIRLSGENILDEHCTFVTDDSGIVRVEPRNGALVYVNGELISGPKRLRSGYRVILGSHHVFRFNHPEEVRRERQNKKLRTLPPLVITGEFPSGRWSDQSLFSPPSSSSVSEKSVVSGLVDWNFALRERDLASHGHDTADPKSPRKILTDEAYDTFSEHSSMMSLGQQPVTFMSEPLDYLGAPKRMEEFYPRRSLDESTRFSVGDQQPYKRPMSIRGGRRSSFSAGDASEADRTERLLEAQRMTYEARLRRMAKIIGKGGSGAITERQRQLARDALTIWRRRGYVRLAEQLADAQSCLKEVNVIARELEKDVLYQFVLVEGDDLGSLSFWETPMDTAKSPLPSDIVSNKDATISHSSAPCLAIKILDARHNSIYYWSYPSLVKRLEAMRLAYNYSDQSSAYISQHLNQEEDIFYETVRRPWFDLIGNAWVCMRNLMWGVTKSVRCDVVDEDGVTRGWVQLVVTFIGSERNELNQFSGPRDEDADPDVRLAEGDGVMDPSSSMVFHEGGDLVFEVSILELGGISEQDYSELHVQFRSSAFGVCQRDSAPLLGSTGDRIYATDPATDFGQGPVQFDFSQTVRLTVTATVRDVIANGLVRFEIFGRRQRHVLSMIEHEFAEVSRVPPLPDHPDLPSTPVRETAPPSQSPTSPLSPSRPSLQSNTAQRHDILAQIQILEFSRTAANFKPCPVESASNTDTGTFLLRQGLQRRFVLGLSHNSGKEFPWERVSMVKLGRVRLIRKDGTVVAPEGDDVALEDDMIPLRIPRKQNLTFQRDGRSTLYLECSWDSSLHESPWLNIITGRDEKVVVRVEWTVEMGQVESGVGPMGFRQAEPLRFWMDVQVQIFDRDQKFRSPPKYQIAHLLSKPSLSNLRDTLSGRPSIRYLESSSNVFTVTMRPAASSSPQRARKVAKSSYVRGEECLGGWKPRGVDMIVDWWRARRKIQRRMEVERFRQGVWDEVRDTLPRRDGEETNRVVAGGRALEIWRRRDVRDLELDRLLLGDTIQNPSICTRRPPHSNLPWITEIATAQCGPVVKRGYMRLPENGVQTWLKRWFVIRRPYMFIYSTSAENELLSVIGLEGVELRYSKDLWSVLQKPNVFAMHCPYHSILLQPSSEESMRAWIDAIDPLHVAVAMSRKGRIEIDGDGEEAV</sequence>
<keyword evidence="7 11" id="KW-0067">ATP-binding</keyword>
<dbReference type="RefSeq" id="XP_016604959.1">
    <property type="nucleotide sequence ID" value="XM_016755903.1"/>
</dbReference>
<dbReference type="PROSITE" id="PS00411">
    <property type="entry name" value="KINESIN_MOTOR_1"/>
    <property type="match status" value="1"/>
</dbReference>
<dbReference type="eggNOG" id="KOG0245">
    <property type="taxonomic scope" value="Eukaryota"/>
</dbReference>
<protein>
    <recommendedName>
        <fullName evidence="2">Kinesin-like protein unc-104</fullName>
    </recommendedName>
</protein>
<dbReference type="GeneID" id="27690941"/>
<keyword evidence="3" id="KW-0813">Transport</keyword>
<dbReference type="Pfam" id="PF00225">
    <property type="entry name" value="Kinesin"/>
    <property type="match status" value="1"/>
</dbReference>
<dbReference type="InParanoid" id="A0A0L0H7H4"/>
<dbReference type="Proteomes" id="UP000053201">
    <property type="component" value="Unassembled WGS sequence"/>
</dbReference>
<dbReference type="SUPFAM" id="SSF49879">
    <property type="entry name" value="SMAD/FHA domain"/>
    <property type="match status" value="1"/>
</dbReference>
<keyword evidence="8" id="KW-0175">Coiled coil</keyword>
<evidence type="ECO:0000256" key="12">
    <source>
        <dbReference type="SAM" id="MobiDB-lite"/>
    </source>
</evidence>
<evidence type="ECO:0000256" key="2">
    <source>
        <dbReference type="ARBA" id="ARBA00020751"/>
    </source>
</evidence>
<keyword evidence="9 11" id="KW-0505">Motor protein</keyword>
<keyword evidence="16" id="KW-1185">Reference proteome</keyword>
<dbReference type="VEuPathDB" id="FungiDB:SPPG_07744"/>
<evidence type="ECO:0000259" key="13">
    <source>
        <dbReference type="PROSITE" id="PS50003"/>
    </source>
</evidence>
<dbReference type="Pfam" id="PF00169">
    <property type="entry name" value="PH"/>
    <property type="match status" value="1"/>
</dbReference>
<evidence type="ECO:0000256" key="6">
    <source>
        <dbReference type="ARBA" id="ARBA00022741"/>
    </source>
</evidence>
<dbReference type="GO" id="GO:0005524">
    <property type="term" value="F:ATP binding"/>
    <property type="evidence" value="ECO:0007669"/>
    <property type="project" value="UniProtKB-UniRule"/>
</dbReference>
<dbReference type="FunFam" id="3.40.850.10:FF:000047">
    <property type="entry name" value="Kinesin family protein"/>
    <property type="match status" value="1"/>
</dbReference>
<dbReference type="Pfam" id="PF16183">
    <property type="entry name" value="Kinesin_assoc"/>
    <property type="match status" value="1"/>
</dbReference>
<dbReference type="Gene3D" id="6.10.250.2520">
    <property type="match status" value="1"/>
</dbReference>
<dbReference type="InterPro" id="IPR011993">
    <property type="entry name" value="PH-like_dom_sf"/>
</dbReference>
<comment type="similarity">
    <text evidence="11">Belongs to the TRAFAC class myosin-kinesin ATPase superfamily. Kinesin family.</text>
</comment>
<feature type="compositionally biased region" description="Low complexity" evidence="12">
    <location>
        <begin position="1183"/>
        <end position="1201"/>
    </location>
</feature>
<feature type="region of interest" description="Disordered" evidence="12">
    <location>
        <begin position="420"/>
        <end position="443"/>
    </location>
</feature>
<keyword evidence="4" id="KW-0963">Cytoplasm</keyword>
<dbReference type="SMART" id="SM00129">
    <property type="entry name" value="KISc"/>
    <property type="match status" value="1"/>
</dbReference>
<dbReference type="InterPro" id="IPR008984">
    <property type="entry name" value="SMAD_FHA_dom_sf"/>
</dbReference>
<evidence type="ECO:0000256" key="11">
    <source>
        <dbReference type="PROSITE-ProRule" id="PRU00283"/>
    </source>
</evidence>
<dbReference type="GO" id="GO:0047496">
    <property type="term" value="P:vesicle transport along microtubule"/>
    <property type="evidence" value="ECO:0007669"/>
    <property type="project" value="UniProtKB-ARBA"/>
</dbReference>
<dbReference type="InterPro" id="IPR032405">
    <property type="entry name" value="Kinesin_assoc"/>
</dbReference>
<dbReference type="OrthoDB" id="3176171at2759"/>
<comment type="subcellular location">
    <subcellularLocation>
        <location evidence="1">Cytoplasm</location>
        <location evidence="1">Cytoskeleton</location>
    </subcellularLocation>
</comment>
<dbReference type="CDD" id="cd22705">
    <property type="entry name" value="FHA_KIF1"/>
    <property type="match status" value="1"/>
</dbReference>
<feature type="region of interest" description="Disordered" evidence="12">
    <location>
        <begin position="744"/>
        <end position="774"/>
    </location>
</feature>
<name>A0A0L0H7H4_SPIPD</name>
<dbReference type="SMART" id="SM00240">
    <property type="entry name" value="FHA"/>
    <property type="match status" value="1"/>
</dbReference>
<dbReference type="SMART" id="SM00233">
    <property type="entry name" value="PH"/>
    <property type="match status" value="1"/>
</dbReference>
<evidence type="ECO:0000256" key="10">
    <source>
        <dbReference type="ARBA" id="ARBA00023212"/>
    </source>
</evidence>
<accession>A0A0L0H7H4</accession>
<evidence type="ECO:0000256" key="8">
    <source>
        <dbReference type="ARBA" id="ARBA00023054"/>
    </source>
</evidence>
<keyword evidence="5" id="KW-0493">Microtubule</keyword>
<dbReference type="GO" id="GO:0008574">
    <property type="term" value="F:plus-end-directed microtubule motor activity"/>
    <property type="evidence" value="ECO:0007669"/>
    <property type="project" value="UniProtKB-ARBA"/>
</dbReference>
<evidence type="ECO:0000256" key="4">
    <source>
        <dbReference type="ARBA" id="ARBA00022490"/>
    </source>
</evidence>
<dbReference type="CDD" id="cd01365">
    <property type="entry name" value="KISc_KIF1A_KIF1B"/>
    <property type="match status" value="1"/>
</dbReference>
<feature type="region of interest" description="Disordered" evidence="12">
    <location>
        <begin position="301"/>
        <end position="329"/>
    </location>
</feature>
<dbReference type="GO" id="GO:0005874">
    <property type="term" value="C:microtubule"/>
    <property type="evidence" value="ECO:0007669"/>
    <property type="project" value="UniProtKB-KW"/>
</dbReference>
<dbReference type="EMBL" id="KQ257466">
    <property type="protein sequence ID" value="KNC96919.1"/>
    <property type="molecule type" value="Genomic_DNA"/>
</dbReference>
<dbReference type="SUPFAM" id="SSF50729">
    <property type="entry name" value="PH domain-like"/>
    <property type="match status" value="1"/>
</dbReference>
<dbReference type="PROSITE" id="PS50003">
    <property type="entry name" value="PH_DOMAIN"/>
    <property type="match status" value="1"/>
</dbReference>
<evidence type="ECO:0000256" key="5">
    <source>
        <dbReference type="ARBA" id="ARBA00022701"/>
    </source>
</evidence>
<dbReference type="InterPro" id="IPR000253">
    <property type="entry name" value="FHA_dom"/>
</dbReference>
<dbReference type="PANTHER" id="PTHR47117">
    <property type="entry name" value="STAR-RELATED LIPID TRANSFER PROTEIN 9"/>
    <property type="match status" value="1"/>
</dbReference>
<dbReference type="PRINTS" id="PR00380">
    <property type="entry name" value="KINESINHEAVY"/>
</dbReference>
<feature type="domain" description="Kinesin motor" evidence="14">
    <location>
        <begin position="3"/>
        <end position="387"/>
    </location>
</feature>
<feature type="binding site" evidence="11">
    <location>
        <begin position="107"/>
        <end position="114"/>
    </location>
    <ligand>
        <name>ATP</name>
        <dbReference type="ChEBI" id="CHEBI:30616"/>
    </ligand>
</feature>
<dbReference type="OMA" id="GAWKPRG"/>
<evidence type="ECO:0000256" key="1">
    <source>
        <dbReference type="ARBA" id="ARBA00004245"/>
    </source>
</evidence>
<evidence type="ECO:0000256" key="9">
    <source>
        <dbReference type="ARBA" id="ARBA00023175"/>
    </source>
</evidence>
<dbReference type="GO" id="GO:0005546">
    <property type="term" value="F:phosphatidylinositol-4,5-bisphosphate binding"/>
    <property type="evidence" value="ECO:0007669"/>
    <property type="project" value="UniProtKB-ARBA"/>
</dbReference>
<dbReference type="Gene3D" id="3.40.850.10">
    <property type="entry name" value="Kinesin motor domain"/>
    <property type="match status" value="1"/>
</dbReference>
<organism evidence="15 16">
    <name type="scientific">Spizellomyces punctatus (strain DAOM BR117)</name>
    <dbReference type="NCBI Taxonomy" id="645134"/>
    <lineage>
        <taxon>Eukaryota</taxon>
        <taxon>Fungi</taxon>
        <taxon>Fungi incertae sedis</taxon>
        <taxon>Chytridiomycota</taxon>
        <taxon>Chytridiomycota incertae sedis</taxon>
        <taxon>Chytridiomycetes</taxon>
        <taxon>Spizellomycetales</taxon>
        <taxon>Spizellomycetaceae</taxon>
        <taxon>Spizellomyces</taxon>
    </lineage>
</organism>
<dbReference type="InterPro" id="IPR001752">
    <property type="entry name" value="Kinesin_motor_dom"/>
</dbReference>
<reference evidence="15 16" key="1">
    <citation type="submission" date="2009-08" db="EMBL/GenBank/DDBJ databases">
        <title>The Genome Sequence of Spizellomyces punctatus strain DAOM BR117.</title>
        <authorList>
            <consortium name="The Broad Institute Genome Sequencing Platform"/>
            <person name="Russ C."/>
            <person name="Cuomo C."/>
            <person name="Shea T."/>
            <person name="Young S.K."/>
            <person name="Zeng Q."/>
            <person name="Koehrsen M."/>
            <person name="Haas B."/>
            <person name="Borodovsky M."/>
            <person name="Guigo R."/>
            <person name="Alvarado L."/>
            <person name="Berlin A."/>
            <person name="Bochicchio J."/>
            <person name="Borenstein D."/>
            <person name="Chapman S."/>
            <person name="Chen Z."/>
            <person name="Engels R."/>
            <person name="Freedman E."/>
            <person name="Gellesch M."/>
            <person name="Goldberg J."/>
            <person name="Griggs A."/>
            <person name="Gujja S."/>
            <person name="Heiman D."/>
            <person name="Hepburn T."/>
            <person name="Howarth C."/>
            <person name="Jen D."/>
            <person name="Larson L."/>
            <person name="Lewis B."/>
            <person name="Mehta T."/>
            <person name="Park D."/>
            <person name="Pearson M."/>
            <person name="Roberts A."/>
            <person name="Saif S."/>
            <person name="Shenoy N."/>
            <person name="Sisk P."/>
            <person name="Stolte C."/>
            <person name="Sykes S."/>
            <person name="Thomson T."/>
            <person name="Walk T."/>
            <person name="White J."/>
            <person name="Yandava C."/>
            <person name="Burger G."/>
            <person name="Gray M.W."/>
            <person name="Holland P.W.H."/>
            <person name="King N."/>
            <person name="Lang F.B.F."/>
            <person name="Roger A.J."/>
            <person name="Ruiz-Trillo I."/>
            <person name="Lander E."/>
            <person name="Nusbaum C."/>
        </authorList>
    </citation>
    <scope>NUCLEOTIDE SEQUENCE [LARGE SCALE GENOMIC DNA]</scope>
    <source>
        <strain evidence="15 16">DAOM BR117</strain>
    </source>
</reference>
<feature type="region of interest" description="Disordered" evidence="12">
    <location>
        <begin position="1163"/>
        <end position="1203"/>
    </location>
</feature>
<evidence type="ECO:0000256" key="3">
    <source>
        <dbReference type="ARBA" id="ARBA00022448"/>
    </source>
</evidence>
<dbReference type="InterPro" id="IPR022164">
    <property type="entry name" value="Kinesin-like"/>
</dbReference>
<dbReference type="PROSITE" id="PS50067">
    <property type="entry name" value="KINESIN_MOTOR_2"/>
    <property type="match status" value="1"/>
</dbReference>
<gene>
    <name evidence="15" type="ORF">SPPG_07744</name>
</gene>
<keyword evidence="6 11" id="KW-0547">Nucleotide-binding</keyword>
<dbReference type="InterPro" id="IPR001849">
    <property type="entry name" value="PH_domain"/>
</dbReference>
<dbReference type="STRING" id="645134.A0A0L0H7H4"/>
<dbReference type="PANTHER" id="PTHR47117:SF10">
    <property type="entry name" value="KINESIN-LIKE PROTEIN KIF1B"/>
    <property type="match status" value="1"/>
</dbReference>
<evidence type="ECO:0000256" key="7">
    <source>
        <dbReference type="ARBA" id="ARBA00022840"/>
    </source>
</evidence>
<dbReference type="InterPro" id="IPR019821">
    <property type="entry name" value="Kinesin_motor_CS"/>
</dbReference>
<dbReference type="Pfam" id="PF00498">
    <property type="entry name" value="FHA"/>
    <property type="match status" value="1"/>
</dbReference>
<proteinExistence type="inferred from homology"/>